<dbReference type="PANTHER" id="PTHR42944:SF1">
    <property type="entry name" value="ADENINE DNA GLYCOSYLASE"/>
    <property type="match status" value="1"/>
</dbReference>
<dbReference type="GO" id="GO:0006284">
    <property type="term" value="P:base-excision repair"/>
    <property type="evidence" value="ECO:0007669"/>
    <property type="project" value="InterPro"/>
</dbReference>
<evidence type="ECO:0000313" key="14">
    <source>
        <dbReference type="EMBL" id="ADI02699.1"/>
    </source>
</evidence>
<evidence type="ECO:0000256" key="9">
    <source>
        <dbReference type="ARBA" id="ARBA00023004"/>
    </source>
</evidence>
<organism evidence="14 15">
    <name type="scientific">Syntrophothermus lipocalidus (strain DSM 12680 / TGB-C1)</name>
    <dbReference type="NCBI Taxonomy" id="643648"/>
    <lineage>
        <taxon>Bacteria</taxon>
        <taxon>Bacillati</taxon>
        <taxon>Bacillota</taxon>
        <taxon>Clostridia</taxon>
        <taxon>Eubacteriales</taxon>
        <taxon>Syntrophomonadaceae</taxon>
        <taxon>Syntrophothermus</taxon>
    </lineage>
</organism>
<feature type="domain" description="HhH-GPD" evidence="13">
    <location>
        <begin position="59"/>
        <end position="212"/>
    </location>
</feature>
<keyword evidence="10" id="KW-0411">Iron-sulfur</keyword>
<evidence type="ECO:0000256" key="5">
    <source>
        <dbReference type="ARBA" id="ARBA00022023"/>
    </source>
</evidence>
<evidence type="ECO:0000256" key="11">
    <source>
        <dbReference type="ARBA" id="ARBA00023204"/>
    </source>
</evidence>
<dbReference type="GO" id="GO:0032357">
    <property type="term" value="F:oxidized purine DNA binding"/>
    <property type="evidence" value="ECO:0007669"/>
    <property type="project" value="TreeGrafter"/>
</dbReference>
<reference evidence="15" key="1">
    <citation type="journal article" date="2010" name="Stand. Genomic Sci.">
        <title>Complete genome sequence of Syntrophothermus lipocalidus type strain (TGB-C1T).</title>
        <authorList>
            <consortium name="US DOE Joint Genome Institute (JGI-PGF)"/>
            <person name="Djao O."/>
            <person name="Zhang X."/>
            <person name="Lucas S."/>
            <person name="Lapidus A."/>
            <person name="Glavina Del Rio T."/>
            <person name="Nolan M."/>
            <person name="Tice H."/>
            <person name="Cheng J."/>
            <person name="Han C."/>
            <person name="Tapia R."/>
            <person name="Goodwin L."/>
            <person name="Pitluck S."/>
            <person name="Liolios K."/>
            <person name="Ivanova N."/>
            <person name="Mavromatis K."/>
            <person name="Mikhailova N."/>
            <person name="Ovchinnikova G."/>
            <person name="Pati A."/>
            <person name="Brambilla E."/>
            <person name="Chen A."/>
            <person name="Palaniappan K."/>
            <person name="Land M."/>
            <person name="Hauser L."/>
            <person name="Chang Y."/>
            <person name="Jeffries C."/>
            <person name="Rohde M."/>
            <person name="Sikorski J."/>
            <person name="Spring S."/>
            <person name="Goker M."/>
            <person name="Detter J."/>
            <person name="Woyke T."/>
            <person name="Bristow J."/>
            <person name="Eisen J."/>
            <person name="Markowitz V."/>
            <person name="Hugenholtz P."/>
            <person name="Kyrpides N."/>
            <person name="Klenk H."/>
        </authorList>
    </citation>
    <scope>NUCLEOTIDE SEQUENCE [LARGE SCALE GENOMIC DNA]</scope>
    <source>
        <strain evidence="15">DSM 12680 / TGB-C1</strain>
    </source>
</reference>
<accession>D7CPS1</accession>
<dbReference type="RefSeq" id="WP_013176101.1">
    <property type="nucleotide sequence ID" value="NC_014220.1"/>
</dbReference>
<dbReference type="GO" id="GO:0000701">
    <property type="term" value="F:purine-specific mismatch base pair DNA N-glycosylase activity"/>
    <property type="evidence" value="ECO:0007669"/>
    <property type="project" value="UniProtKB-EC"/>
</dbReference>
<dbReference type="eggNOG" id="COG1194">
    <property type="taxonomic scope" value="Bacteria"/>
</dbReference>
<dbReference type="GO" id="GO:0035485">
    <property type="term" value="F:adenine/guanine mispair binding"/>
    <property type="evidence" value="ECO:0007669"/>
    <property type="project" value="TreeGrafter"/>
</dbReference>
<dbReference type="STRING" id="643648.Slip_1947"/>
<comment type="catalytic activity">
    <reaction evidence="1">
        <text>Hydrolyzes free adenine bases from 7,8-dihydro-8-oxoguanine:adenine mismatched double-stranded DNA, leaving an apurinic site.</text>
        <dbReference type="EC" id="3.2.2.31"/>
    </reaction>
</comment>
<evidence type="ECO:0000259" key="13">
    <source>
        <dbReference type="SMART" id="SM00478"/>
    </source>
</evidence>
<dbReference type="Gene3D" id="1.10.1670.10">
    <property type="entry name" value="Helix-hairpin-Helix base-excision DNA repair enzymes (C-terminal)"/>
    <property type="match status" value="1"/>
</dbReference>
<keyword evidence="15" id="KW-1185">Reference proteome</keyword>
<evidence type="ECO:0000313" key="15">
    <source>
        <dbReference type="Proteomes" id="UP000000378"/>
    </source>
</evidence>
<evidence type="ECO:0000256" key="7">
    <source>
        <dbReference type="ARBA" id="ARBA00022763"/>
    </source>
</evidence>
<gene>
    <name evidence="14" type="ordered locus">Slip_1947</name>
</gene>
<dbReference type="InterPro" id="IPR023170">
    <property type="entry name" value="HhH_base_excis_C"/>
</dbReference>
<dbReference type="PROSITE" id="PS01155">
    <property type="entry name" value="ENDONUCLEASE_III_2"/>
    <property type="match status" value="1"/>
</dbReference>
<dbReference type="SUPFAM" id="SSF48150">
    <property type="entry name" value="DNA-glycosylase"/>
    <property type="match status" value="1"/>
</dbReference>
<dbReference type="Pfam" id="PF00730">
    <property type="entry name" value="HhH-GPD"/>
    <property type="match status" value="1"/>
</dbReference>
<dbReference type="InterPro" id="IPR044298">
    <property type="entry name" value="MIG/MutY"/>
</dbReference>
<dbReference type="InterPro" id="IPR003265">
    <property type="entry name" value="HhH-GPD_domain"/>
</dbReference>
<keyword evidence="12" id="KW-0326">Glycosidase</keyword>
<evidence type="ECO:0000256" key="12">
    <source>
        <dbReference type="ARBA" id="ARBA00023295"/>
    </source>
</evidence>
<dbReference type="InterPro" id="IPR000445">
    <property type="entry name" value="HhH_motif"/>
</dbReference>
<dbReference type="Pfam" id="PF00633">
    <property type="entry name" value="HHH"/>
    <property type="match status" value="1"/>
</dbReference>
<keyword evidence="8" id="KW-0378">Hydrolase</keyword>
<evidence type="ECO:0000256" key="10">
    <source>
        <dbReference type="ARBA" id="ARBA00023014"/>
    </source>
</evidence>
<proteinExistence type="inferred from homology"/>
<dbReference type="FunFam" id="1.10.340.30:FF:000001">
    <property type="entry name" value="Endonuclease III"/>
    <property type="match status" value="1"/>
</dbReference>
<comment type="similarity">
    <text evidence="3">Belongs to the Nth/MutY family.</text>
</comment>
<dbReference type="SMART" id="SM00478">
    <property type="entry name" value="ENDO3c"/>
    <property type="match status" value="1"/>
</dbReference>
<evidence type="ECO:0000256" key="3">
    <source>
        <dbReference type="ARBA" id="ARBA00008343"/>
    </source>
</evidence>
<keyword evidence="11" id="KW-0234">DNA repair</keyword>
<dbReference type="Gene3D" id="1.10.340.30">
    <property type="entry name" value="Hypothetical protein, domain 2"/>
    <property type="match status" value="1"/>
</dbReference>
<evidence type="ECO:0000256" key="8">
    <source>
        <dbReference type="ARBA" id="ARBA00022801"/>
    </source>
</evidence>
<dbReference type="HOGENOM" id="CLU_012862_2_1_9"/>
<protein>
    <recommendedName>
        <fullName evidence="5">Adenine DNA glycosylase</fullName>
        <ecNumber evidence="4">3.2.2.31</ecNumber>
    </recommendedName>
</protein>
<dbReference type="AlphaFoldDB" id="D7CPS1"/>
<dbReference type="InterPro" id="IPR011257">
    <property type="entry name" value="DNA_glycosylase"/>
</dbReference>
<reference evidence="14 15" key="2">
    <citation type="journal article" date="2010" name="Stand. Genomic Sci.">
        <title>Complete genome sequence of Syntrophothermus lipocalidus type strain (TGB-C1).</title>
        <authorList>
            <person name="Djao O.D."/>
            <person name="Zhang X."/>
            <person name="Lucas S."/>
            <person name="Lapidus A."/>
            <person name="Del Rio T.G."/>
            <person name="Nolan M."/>
            <person name="Tice H."/>
            <person name="Cheng J.F."/>
            <person name="Han C."/>
            <person name="Tapia R."/>
            <person name="Goodwin L."/>
            <person name="Pitluck S."/>
            <person name="Liolios K."/>
            <person name="Ivanova N."/>
            <person name="Mavromatis K."/>
            <person name="Mikhailova N."/>
            <person name="Ovchinnikova G."/>
            <person name="Pati A."/>
            <person name="Brambilla E."/>
            <person name="Chen A."/>
            <person name="Palaniappan K."/>
            <person name="Land M."/>
            <person name="Hauser L."/>
            <person name="Chang Y.J."/>
            <person name="Jeffries C.D."/>
            <person name="Rohde M."/>
            <person name="Sikorski J."/>
            <person name="Spring S."/>
            <person name="Goker M."/>
            <person name="Detter J.C."/>
            <person name="Woyke T."/>
            <person name="Bristow J."/>
            <person name="Eisen J.A."/>
            <person name="Markowitz V."/>
            <person name="Hugenholtz P."/>
            <person name="Kyrpides N.C."/>
            <person name="Klenk H.P."/>
        </authorList>
    </citation>
    <scope>NUCLEOTIDE SEQUENCE [LARGE SCALE GENOMIC DNA]</scope>
    <source>
        <strain evidence="15">DSM 12680 / TGB-C1</strain>
    </source>
</reference>
<dbReference type="OrthoDB" id="9802365at2"/>
<dbReference type="InterPro" id="IPR004036">
    <property type="entry name" value="Endonuclease-III-like_CS2"/>
</dbReference>
<keyword evidence="9" id="KW-0408">Iron</keyword>
<keyword evidence="6" id="KW-0479">Metal-binding</keyword>
<dbReference type="CDD" id="cd00056">
    <property type="entry name" value="ENDO3c"/>
    <property type="match status" value="1"/>
</dbReference>
<dbReference type="GO" id="GO:0051536">
    <property type="term" value="F:iron-sulfur cluster binding"/>
    <property type="evidence" value="ECO:0007669"/>
    <property type="project" value="UniProtKB-KW"/>
</dbReference>
<name>D7CPS1_SYNLT</name>
<dbReference type="KEGG" id="slp:Slip_1947"/>
<dbReference type="GO" id="GO:0046872">
    <property type="term" value="F:metal ion binding"/>
    <property type="evidence" value="ECO:0007669"/>
    <property type="project" value="UniProtKB-KW"/>
</dbReference>
<dbReference type="EMBL" id="CP002048">
    <property type="protein sequence ID" value="ADI02699.1"/>
    <property type="molecule type" value="Genomic_DNA"/>
</dbReference>
<dbReference type="GO" id="GO:0034039">
    <property type="term" value="F:8-oxo-7,8-dihydroguanine DNA N-glycosylase activity"/>
    <property type="evidence" value="ECO:0007669"/>
    <property type="project" value="TreeGrafter"/>
</dbReference>
<keyword evidence="7" id="KW-0227">DNA damage</keyword>
<evidence type="ECO:0000256" key="2">
    <source>
        <dbReference type="ARBA" id="ARBA00001966"/>
    </source>
</evidence>
<evidence type="ECO:0000256" key="6">
    <source>
        <dbReference type="ARBA" id="ARBA00022723"/>
    </source>
</evidence>
<dbReference type="GO" id="GO:0006298">
    <property type="term" value="P:mismatch repair"/>
    <property type="evidence" value="ECO:0007669"/>
    <property type="project" value="TreeGrafter"/>
</dbReference>
<evidence type="ECO:0000256" key="4">
    <source>
        <dbReference type="ARBA" id="ARBA00012045"/>
    </source>
</evidence>
<dbReference type="PANTHER" id="PTHR42944">
    <property type="entry name" value="ADENINE DNA GLYCOSYLASE"/>
    <property type="match status" value="1"/>
</dbReference>
<evidence type="ECO:0000256" key="1">
    <source>
        <dbReference type="ARBA" id="ARBA00000843"/>
    </source>
</evidence>
<sequence length="252" mass="28744">MSNSTIDSKNPLELANEGASSSKILFFQEGLLKWFEKNRRSFLWRETHNPWYILLAEVLLQKTNARKVENIYAEFINLYPTPAKLLNAGPELQELLKPLGLWAAKSKILRSLAKSIVENFNGLVPDSFDNLISLPGVGSYIASAVLSFAYEKRTPIVDTNVIRILERYFGVCSTKNNNKERDQQIWRFVEVLLPESNCVKRFNLALVDFGALVCTHYHPHCDTCCIAPYCKYYSRERPFEIPPPDAALAPLE</sequence>
<dbReference type="EC" id="3.2.2.31" evidence="4"/>
<comment type="cofactor">
    <cofactor evidence="2">
        <name>[4Fe-4S] cluster</name>
        <dbReference type="ChEBI" id="CHEBI:49883"/>
    </cofactor>
</comment>
<dbReference type="Proteomes" id="UP000000378">
    <property type="component" value="Chromosome"/>
</dbReference>